<keyword evidence="3" id="KW-0863">Zinc-finger</keyword>
<comment type="caution">
    <text evidence="7">The sequence shown here is derived from an EMBL/GenBank/DDBJ whole genome shotgun (WGS) entry which is preliminary data.</text>
</comment>
<dbReference type="EMBL" id="SCKG01000015">
    <property type="protein sequence ID" value="TDH03333.1"/>
    <property type="molecule type" value="Genomic_DNA"/>
</dbReference>
<feature type="compositionally biased region" description="Basic residues" evidence="5">
    <location>
        <begin position="444"/>
        <end position="460"/>
    </location>
</feature>
<dbReference type="PANTHER" id="PTHR14955">
    <property type="entry name" value="RETINOIC ACID INDUCED 1/TRANSCRIPTION FACTOR 20"/>
    <property type="match status" value="1"/>
</dbReference>
<feature type="region of interest" description="Disordered" evidence="5">
    <location>
        <begin position="288"/>
        <end position="308"/>
    </location>
</feature>
<proteinExistence type="predicted"/>
<dbReference type="Pfam" id="PF13771">
    <property type="entry name" value="zf-HC5HC2H"/>
    <property type="match status" value="1"/>
</dbReference>
<evidence type="ECO:0000256" key="1">
    <source>
        <dbReference type="ARBA" id="ARBA00022553"/>
    </source>
</evidence>
<feature type="region of interest" description="Disordered" evidence="5">
    <location>
        <begin position="198"/>
        <end position="227"/>
    </location>
</feature>
<dbReference type="InterPro" id="IPR001965">
    <property type="entry name" value="Znf_PHD"/>
</dbReference>
<dbReference type="STRING" id="8167.A0A484CMY5"/>
<keyword evidence="2" id="KW-0479">Metal-binding</keyword>
<accession>A0A484CMY5</accession>
<dbReference type="SMART" id="SM00249">
    <property type="entry name" value="PHD"/>
    <property type="match status" value="1"/>
</dbReference>
<dbReference type="GO" id="GO:0005634">
    <property type="term" value="C:nucleus"/>
    <property type="evidence" value="ECO:0007669"/>
    <property type="project" value="TreeGrafter"/>
</dbReference>
<dbReference type="PROSITE" id="PS51805">
    <property type="entry name" value="EPHD"/>
    <property type="match status" value="1"/>
</dbReference>
<dbReference type="InterPro" id="IPR034732">
    <property type="entry name" value="EPHD"/>
</dbReference>
<feature type="region of interest" description="Disordered" evidence="5">
    <location>
        <begin position="366"/>
        <end position="415"/>
    </location>
</feature>
<protein>
    <recommendedName>
        <fullName evidence="6">PHD-type domain-containing protein</fullName>
    </recommendedName>
</protein>
<keyword evidence="4" id="KW-0862">Zinc</keyword>
<evidence type="ECO:0000256" key="4">
    <source>
        <dbReference type="ARBA" id="ARBA00022833"/>
    </source>
</evidence>
<dbReference type="GO" id="GO:0006357">
    <property type="term" value="P:regulation of transcription by RNA polymerase II"/>
    <property type="evidence" value="ECO:0007669"/>
    <property type="project" value="TreeGrafter"/>
</dbReference>
<dbReference type="InterPro" id="IPR052440">
    <property type="entry name" value="Trans_Reg/Chrom_Remod"/>
</dbReference>
<feature type="compositionally biased region" description="Low complexity" evidence="5">
    <location>
        <begin position="204"/>
        <end position="226"/>
    </location>
</feature>
<evidence type="ECO:0000313" key="8">
    <source>
        <dbReference type="Proteomes" id="UP000295070"/>
    </source>
</evidence>
<dbReference type="PANTHER" id="PTHR14955:SF8">
    <property type="entry name" value="SI:CH211-165G14.1-RELATED"/>
    <property type="match status" value="1"/>
</dbReference>
<dbReference type="Proteomes" id="UP000295070">
    <property type="component" value="Chromosome 15"/>
</dbReference>
<dbReference type="AlphaFoldDB" id="A0A484CMY5"/>
<feature type="region of interest" description="Disordered" evidence="5">
    <location>
        <begin position="442"/>
        <end position="469"/>
    </location>
</feature>
<organism evidence="7 8">
    <name type="scientific">Perca flavescens</name>
    <name type="common">American yellow perch</name>
    <name type="synonym">Morone flavescens</name>
    <dbReference type="NCBI Taxonomy" id="8167"/>
    <lineage>
        <taxon>Eukaryota</taxon>
        <taxon>Metazoa</taxon>
        <taxon>Chordata</taxon>
        <taxon>Craniata</taxon>
        <taxon>Vertebrata</taxon>
        <taxon>Euteleostomi</taxon>
        <taxon>Actinopterygii</taxon>
        <taxon>Neopterygii</taxon>
        <taxon>Teleostei</taxon>
        <taxon>Neoteleostei</taxon>
        <taxon>Acanthomorphata</taxon>
        <taxon>Eupercaria</taxon>
        <taxon>Perciformes</taxon>
        <taxon>Percoidei</taxon>
        <taxon>Percidae</taxon>
        <taxon>Percinae</taxon>
        <taxon>Perca</taxon>
    </lineage>
</organism>
<evidence type="ECO:0000256" key="3">
    <source>
        <dbReference type="ARBA" id="ARBA00022771"/>
    </source>
</evidence>
<evidence type="ECO:0000313" key="7">
    <source>
        <dbReference type="EMBL" id="TDH03333.1"/>
    </source>
</evidence>
<evidence type="ECO:0000259" key="6">
    <source>
        <dbReference type="PROSITE" id="PS51805"/>
    </source>
</evidence>
<keyword evidence="8" id="KW-1185">Reference proteome</keyword>
<dbReference type="InterPro" id="IPR013083">
    <property type="entry name" value="Znf_RING/FYVE/PHD"/>
</dbReference>
<dbReference type="GO" id="GO:0008270">
    <property type="term" value="F:zinc ion binding"/>
    <property type="evidence" value="ECO:0007669"/>
    <property type="project" value="UniProtKB-KW"/>
</dbReference>
<evidence type="ECO:0000256" key="2">
    <source>
        <dbReference type="ARBA" id="ARBA00022723"/>
    </source>
</evidence>
<evidence type="ECO:0000256" key="5">
    <source>
        <dbReference type="SAM" id="MobiDB-lite"/>
    </source>
</evidence>
<sequence length="730" mass="81592">MMGPERTGVVHQNHQYCCLLRVMEVSPQDPSLMAMDLSKGYSINPLTRSHTEAMDLVKKPEWYHRLPPSCSTEISSPYRSRASSSYNSQLHPELGAPALCRDMEQGPQPLGNYMNSTLAPGLDLYHDNLWHPGFYGPDQTGDPVPESSGGEESDSGSDVIFLLSSAKEPLLCSSFIQDSVRHIVEPLSPAVSSLDEGRGCYHLPQPLSSPSPDSSYSEDSSDSSVDIPVHHTRPIVLLSDLSAVYRNPAESPVDVSSDDSDVIEVSVTNKKKKSNAFSCKKGVSCRKSLVRKTPPPSEDEKASHRVRRSTRIRKSVPEMPQYTCSVSRHSLRRQAKMDAVGIYNESCDSDDMMEYAMRLFSSDANELAPKPDVTQRVSSNSEESDVDGWTDRKPPQTKPQPRRKVLHAKSANPKLKKPLALRKTKRLRNKQKQICRIATEQHERKRNKKTVATRKNKARPRTGPSALFSPREPEIKLKYANKKQEKKNKKLGNFSPFIHLKKRMCTVVNYQEEEAKVRSSRAQQQTATRSPSGFVPSTSCFQLGRFSSESRCQATLVCCLCGQTANAMGLGDLHGPYYSTGPSRDRRSEQKEEEHLLVSRRSVNASDDGFYGYDCSALLESDNHSIPKVPFHLDEGWIHEDCGIWSAGIFLVRGKLYGLEEAARLAQETICSACQQTGAIMGCFQKGCPRNYHYGCAIQSGCVLKEDNFSIRCPEHKNTLFTSVTRQHKR</sequence>
<feature type="domain" description="PHD-type" evidence="6">
    <location>
        <begin position="612"/>
        <end position="717"/>
    </location>
</feature>
<gene>
    <name evidence="7" type="ORF">EPR50_G00161730</name>
</gene>
<name>A0A484CMY5_PERFV</name>
<feature type="region of interest" description="Disordered" evidence="5">
    <location>
        <begin position="135"/>
        <end position="156"/>
    </location>
</feature>
<dbReference type="Gene3D" id="3.30.40.10">
    <property type="entry name" value="Zinc/RING finger domain, C3HC4 (zinc finger)"/>
    <property type="match status" value="1"/>
</dbReference>
<keyword evidence="1" id="KW-0597">Phosphoprotein</keyword>
<reference evidence="7 8" key="1">
    <citation type="submission" date="2019-01" db="EMBL/GenBank/DDBJ databases">
        <title>A chromosome-scale genome assembly of the yellow perch, Perca flavescens.</title>
        <authorList>
            <person name="Feron R."/>
            <person name="Morvezen R."/>
            <person name="Bestin A."/>
            <person name="Haffray P."/>
            <person name="Klopp C."/>
            <person name="Zahm M."/>
            <person name="Cabau C."/>
            <person name="Roques C."/>
            <person name="Donnadieu C."/>
            <person name="Bouchez O."/>
            <person name="Christie M."/>
            <person name="Larson W."/>
            <person name="Guiguen Y."/>
        </authorList>
    </citation>
    <scope>NUCLEOTIDE SEQUENCE [LARGE SCALE GENOMIC DNA]</scope>
    <source>
        <strain evidence="7">YP-PL-M2</strain>
        <tissue evidence="7">Blood</tissue>
    </source>
</reference>